<keyword evidence="4 6" id="KW-0804">Transcription</keyword>
<evidence type="ECO:0000256" key="6">
    <source>
        <dbReference type="RuleBase" id="RU367028"/>
    </source>
</evidence>
<keyword evidence="5 6" id="KW-0539">Nucleus</keyword>
<protein>
    <recommendedName>
        <fullName evidence="6">Transcription repressor</fullName>
    </recommendedName>
    <alternativeName>
        <fullName evidence="6">Ovate family protein</fullName>
    </alternativeName>
</protein>
<dbReference type="OrthoDB" id="1928390at2759"/>
<feature type="compositionally biased region" description="Low complexity" evidence="7">
    <location>
        <begin position="49"/>
        <end position="63"/>
    </location>
</feature>
<evidence type="ECO:0000256" key="1">
    <source>
        <dbReference type="ARBA" id="ARBA00004123"/>
    </source>
</evidence>
<dbReference type="PROSITE" id="PS51754">
    <property type="entry name" value="OVATE"/>
    <property type="match status" value="1"/>
</dbReference>
<dbReference type="GO" id="GO:0045892">
    <property type="term" value="P:negative regulation of DNA-templated transcription"/>
    <property type="evidence" value="ECO:0007669"/>
    <property type="project" value="UniProtKB-UniRule"/>
</dbReference>
<dbReference type="InterPro" id="IPR006458">
    <property type="entry name" value="Ovate_C"/>
</dbReference>
<sequence>MAPIEGKKKRASLFSFTCGCRDSKSVSISASTSDSSEKSPAEAHRAREASSSSGDTPSSASWSLIGRNREHDEGSEGAASFSELLRELSELEQSVMEWGSGRQLPAAKFEEEDEKDRHRKSWSKGRLEESVAVVKETEDPLGDFRRSMLQMIVEKEIVGRPELQELLCRFLSLNSPSHHDLIIRAFAEIWEEVFAGYEDTPELLRSLLPLSSSSP</sequence>
<keyword evidence="10" id="KW-1185">Reference proteome</keyword>
<feature type="domain" description="OVATE" evidence="8">
    <location>
        <begin position="133"/>
        <end position="192"/>
    </location>
</feature>
<feature type="compositionally biased region" description="Low complexity" evidence="7">
    <location>
        <begin position="25"/>
        <end position="34"/>
    </location>
</feature>
<dbReference type="STRING" id="1088818.A0A2I0AKA1"/>
<proteinExistence type="predicted"/>
<evidence type="ECO:0000313" key="9">
    <source>
        <dbReference type="EMBL" id="PKA55980.1"/>
    </source>
</evidence>
<dbReference type="AlphaFoldDB" id="A0A2I0AKA1"/>
<comment type="subcellular location">
    <subcellularLocation>
        <location evidence="1 6">Nucleus</location>
    </subcellularLocation>
</comment>
<comment type="function">
    <text evidence="6">Transcriptional repressor that regulates multiple aspects of plant growth and development.</text>
</comment>
<evidence type="ECO:0000256" key="4">
    <source>
        <dbReference type="ARBA" id="ARBA00023163"/>
    </source>
</evidence>
<dbReference type="PANTHER" id="PTHR33057:SF70">
    <property type="entry name" value="TRANSCRIPTION REPRESSOR-RELATED"/>
    <property type="match status" value="1"/>
</dbReference>
<keyword evidence="2 6" id="KW-0678">Repressor</keyword>
<feature type="compositionally biased region" description="Basic and acidic residues" evidence="7">
    <location>
        <begin position="35"/>
        <end position="48"/>
    </location>
</feature>
<dbReference type="Pfam" id="PF04844">
    <property type="entry name" value="Ovate"/>
    <property type="match status" value="1"/>
</dbReference>
<keyword evidence="3 6" id="KW-0805">Transcription regulation</keyword>
<evidence type="ECO:0000313" key="10">
    <source>
        <dbReference type="Proteomes" id="UP000236161"/>
    </source>
</evidence>
<evidence type="ECO:0000256" key="7">
    <source>
        <dbReference type="SAM" id="MobiDB-lite"/>
    </source>
</evidence>
<evidence type="ECO:0000256" key="2">
    <source>
        <dbReference type="ARBA" id="ARBA00022491"/>
    </source>
</evidence>
<evidence type="ECO:0000256" key="5">
    <source>
        <dbReference type="ARBA" id="ARBA00023242"/>
    </source>
</evidence>
<gene>
    <name evidence="9" type="ORF">AXF42_Ash014652</name>
</gene>
<organism evidence="9 10">
    <name type="scientific">Apostasia shenzhenica</name>
    <dbReference type="NCBI Taxonomy" id="1088818"/>
    <lineage>
        <taxon>Eukaryota</taxon>
        <taxon>Viridiplantae</taxon>
        <taxon>Streptophyta</taxon>
        <taxon>Embryophyta</taxon>
        <taxon>Tracheophyta</taxon>
        <taxon>Spermatophyta</taxon>
        <taxon>Magnoliopsida</taxon>
        <taxon>Liliopsida</taxon>
        <taxon>Asparagales</taxon>
        <taxon>Orchidaceae</taxon>
        <taxon>Apostasioideae</taxon>
        <taxon>Apostasia</taxon>
    </lineage>
</organism>
<dbReference type="EMBL" id="KZ451976">
    <property type="protein sequence ID" value="PKA55980.1"/>
    <property type="molecule type" value="Genomic_DNA"/>
</dbReference>
<dbReference type="PANTHER" id="PTHR33057">
    <property type="entry name" value="TRANSCRIPTION REPRESSOR OFP7-RELATED"/>
    <property type="match status" value="1"/>
</dbReference>
<evidence type="ECO:0000256" key="3">
    <source>
        <dbReference type="ARBA" id="ARBA00023015"/>
    </source>
</evidence>
<evidence type="ECO:0000259" key="8">
    <source>
        <dbReference type="PROSITE" id="PS51754"/>
    </source>
</evidence>
<name>A0A2I0AKA1_9ASPA</name>
<dbReference type="Proteomes" id="UP000236161">
    <property type="component" value="Unassembled WGS sequence"/>
</dbReference>
<dbReference type="InterPro" id="IPR038933">
    <property type="entry name" value="Ovate"/>
</dbReference>
<dbReference type="GO" id="GO:0005634">
    <property type="term" value="C:nucleus"/>
    <property type="evidence" value="ECO:0007669"/>
    <property type="project" value="UniProtKB-SubCell"/>
</dbReference>
<feature type="region of interest" description="Disordered" evidence="7">
    <location>
        <begin position="22"/>
        <end position="79"/>
    </location>
</feature>
<accession>A0A2I0AKA1</accession>
<reference evidence="9 10" key="1">
    <citation type="journal article" date="2017" name="Nature">
        <title>The Apostasia genome and the evolution of orchids.</title>
        <authorList>
            <person name="Zhang G.Q."/>
            <person name="Liu K.W."/>
            <person name="Li Z."/>
            <person name="Lohaus R."/>
            <person name="Hsiao Y.Y."/>
            <person name="Niu S.C."/>
            <person name="Wang J.Y."/>
            <person name="Lin Y.C."/>
            <person name="Xu Q."/>
            <person name="Chen L.J."/>
            <person name="Yoshida K."/>
            <person name="Fujiwara S."/>
            <person name="Wang Z.W."/>
            <person name="Zhang Y.Q."/>
            <person name="Mitsuda N."/>
            <person name="Wang M."/>
            <person name="Liu G.H."/>
            <person name="Pecoraro L."/>
            <person name="Huang H.X."/>
            <person name="Xiao X.J."/>
            <person name="Lin M."/>
            <person name="Wu X.Y."/>
            <person name="Wu W.L."/>
            <person name="Chen Y.Y."/>
            <person name="Chang S.B."/>
            <person name="Sakamoto S."/>
            <person name="Ohme-Takagi M."/>
            <person name="Yagi M."/>
            <person name="Zeng S.J."/>
            <person name="Shen C.Y."/>
            <person name="Yeh C.M."/>
            <person name="Luo Y.B."/>
            <person name="Tsai W.C."/>
            <person name="Van de Peer Y."/>
            <person name="Liu Z.J."/>
        </authorList>
    </citation>
    <scope>NUCLEOTIDE SEQUENCE [LARGE SCALE GENOMIC DNA]</scope>
    <source>
        <strain evidence="10">cv. Shenzhen</strain>
        <tissue evidence="9">Stem</tissue>
    </source>
</reference>
<dbReference type="NCBIfam" id="TIGR01568">
    <property type="entry name" value="A_thal_3678"/>
    <property type="match status" value="1"/>
</dbReference>